<dbReference type="Proteomes" id="UP000092555">
    <property type="component" value="Unassembled WGS sequence"/>
</dbReference>
<reference evidence="8 9" key="1">
    <citation type="submission" date="2016-05" db="EMBL/GenBank/DDBJ databases">
        <title>Comparative genomics of biotechnologically important yeasts.</title>
        <authorList>
            <consortium name="DOE Joint Genome Institute"/>
            <person name="Riley R."/>
            <person name="Haridas S."/>
            <person name="Wolfe K.H."/>
            <person name="Lopes M.R."/>
            <person name="Hittinger C.T."/>
            <person name="Goker M."/>
            <person name="Salamov A."/>
            <person name="Wisecaver J."/>
            <person name="Long T.M."/>
            <person name="Aerts A.L."/>
            <person name="Barry K."/>
            <person name="Choi C."/>
            <person name="Clum A."/>
            <person name="Coughlan A.Y."/>
            <person name="Deshpande S."/>
            <person name="Douglass A.P."/>
            <person name="Hanson S.J."/>
            <person name="Klenk H.-P."/>
            <person name="LaButti K."/>
            <person name="Lapidus A."/>
            <person name="Lindquist E."/>
            <person name="Lipzen A."/>
            <person name="Meier-kolthoff J.P."/>
            <person name="Ohm R.A."/>
            <person name="Otillar R.P."/>
            <person name="Pangilinan J."/>
            <person name="Peng Y."/>
            <person name="Rokas A."/>
            <person name="Rosa C.A."/>
            <person name="Scheuner C."/>
            <person name="Sibirny A.A."/>
            <person name="Slot J.C."/>
            <person name="Stielow J.B."/>
            <person name="Sun H."/>
            <person name="Kurtzman C.P."/>
            <person name="Blackwell M."/>
            <person name="Grigoriev I.V."/>
            <person name="Jeffries T.W."/>
        </authorList>
    </citation>
    <scope>NUCLEOTIDE SEQUENCE [LARGE SCALE GENOMIC DNA]</scope>
    <source>
        <strain evidence="8 9">NRRL YB-4993</strain>
    </source>
</reference>
<dbReference type="GO" id="GO:0071004">
    <property type="term" value="C:U2-type prespliceosome"/>
    <property type="evidence" value="ECO:0007669"/>
    <property type="project" value="TreeGrafter"/>
</dbReference>
<dbReference type="InterPro" id="IPR012677">
    <property type="entry name" value="Nucleotide-bd_a/b_plait_sf"/>
</dbReference>
<feature type="region of interest" description="Disordered" evidence="6">
    <location>
        <begin position="232"/>
        <end position="331"/>
    </location>
</feature>
<evidence type="ECO:0000256" key="3">
    <source>
        <dbReference type="ARBA" id="ARBA00023242"/>
    </source>
</evidence>
<dbReference type="SMART" id="SM00360">
    <property type="entry name" value="RRM"/>
    <property type="match status" value="1"/>
</dbReference>
<organism evidence="8 9">
    <name type="scientific">Metschnikowia bicuspidata var. bicuspidata NRRL YB-4993</name>
    <dbReference type="NCBI Taxonomy" id="869754"/>
    <lineage>
        <taxon>Eukaryota</taxon>
        <taxon>Fungi</taxon>
        <taxon>Dikarya</taxon>
        <taxon>Ascomycota</taxon>
        <taxon>Saccharomycotina</taxon>
        <taxon>Pichiomycetes</taxon>
        <taxon>Metschnikowiaceae</taxon>
        <taxon>Metschnikowia</taxon>
    </lineage>
</organism>
<dbReference type="AlphaFoldDB" id="A0A1A0GZ81"/>
<dbReference type="GO" id="GO:0000398">
    <property type="term" value="P:mRNA splicing, via spliceosome"/>
    <property type="evidence" value="ECO:0007669"/>
    <property type="project" value="TreeGrafter"/>
</dbReference>
<dbReference type="InterPro" id="IPR000504">
    <property type="entry name" value="RRM_dom"/>
</dbReference>
<dbReference type="OrthoDB" id="4207594at2759"/>
<dbReference type="STRING" id="869754.A0A1A0GZ81"/>
<gene>
    <name evidence="8" type="ORF">METBIDRAFT_135582</name>
</gene>
<dbReference type="PANTHER" id="PTHR13952:SF5">
    <property type="entry name" value="U1 SMALL NUCLEAR RIBONUCLEOPROTEIN 70 KDA"/>
    <property type="match status" value="1"/>
</dbReference>
<dbReference type="PROSITE" id="PS50102">
    <property type="entry name" value="RRM"/>
    <property type="match status" value="1"/>
</dbReference>
<dbReference type="GO" id="GO:0071011">
    <property type="term" value="C:precatalytic spliceosome"/>
    <property type="evidence" value="ECO:0007669"/>
    <property type="project" value="TreeGrafter"/>
</dbReference>
<dbReference type="PANTHER" id="PTHR13952">
    <property type="entry name" value="U1 SMALL NUCLEAR RIBONUCLEOPROTEIN 70 KD"/>
    <property type="match status" value="1"/>
</dbReference>
<dbReference type="SUPFAM" id="SSF54928">
    <property type="entry name" value="RNA-binding domain, RBD"/>
    <property type="match status" value="1"/>
</dbReference>
<accession>A0A1A0GZ81</accession>
<evidence type="ECO:0000256" key="5">
    <source>
        <dbReference type="PROSITE-ProRule" id="PRU00176"/>
    </source>
</evidence>
<evidence type="ECO:0000256" key="4">
    <source>
        <dbReference type="ARBA" id="ARBA00023274"/>
    </source>
</evidence>
<sequence>MADESEKYPPKIQKLFAPRLPLLYKKPIDHPPETRASPFITLLRKWKLHIEQYKAQYGQTGPLVQHQLSAKERLAESRRRQLHEWEDTEAFAENKFLKDPYRTVFVARLYYSMTELDLSKAFAQYGSIDSVRIVRHTETGASRGYGFVVFEREADAKNCIHELAPTGLAVDPPKGSSTRRTILVDMERGRLIRSWRPRRLDGGLGGRHYTLPSALHPKDASAAASGRRFNLSQNPYQLPAAPPRFQKRPHPDRYSPAAGAKRPATDSDHYPGILRHPAMTAYASTSQPPSLSSARAPDPSVKDKYAKYQNVGSHAASGETGRSIRSIREQR</sequence>
<dbReference type="GO" id="GO:0003729">
    <property type="term" value="F:mRNA binding"/>
    <property type="evidence" value="ECO:0007669"/>
    <property type="project" value="TreeGrafter"/>
</dbReference>
<evidence type="ECO:0000256" key="6">
    <source>
        <dbReference type="SAM" id="MobiDB-lite"/>
    </source>
</evidence>
<evidence type="ECO:0000256" key="1">
    <source>
        <dbReference type="ARBA" id="ARBA00004123"/>
    </source>
</evidence>
<dbReference type="InterPro" id="IPR022023">
    <property type="entry name" value="U1snRNP70_N"/>
</dbReference>
<evidence type="ECO:0000256" key="2">
    <source>
        <dbReference type="ARBA" id="ARBA00022884"/>
    </source>
</evidence>
<dbReference type="Pfam" id="PF00076">
    <property type="entry name" value="RRM_1"/>
    <property type="match status" value="1"/>
</dbReference>
<dbReference type="InterPro" id="IPR051183">
    <property type="entry name" value="U1_U11-U12_snRNP_70-35kDa"/>
</dbReference>
<keyword evidence="2 5" id="KW-0694">RNA-binding</keyword>
<dbReference type="GO" id="GO:0005685">
    <property type="term" value="C:U1 snRNP"/>
    <property type="evidence" value="ECO:0007669"/>
    <property type="project" value="TreeGrafter"/>
</dbReference>
<comment type="subcellular location">
    <subcellularLocation>
        <location evidence="1">Nucleus</location>
    </subcellularLocation>
</comment>
<keyword evidence="4" id="KW-0687">Ribonucleoprotein</keyword>
<dbReference type="GeneID" id="30027364"/>
<dbReference type="Pfam" id="PF12220">
    <property type="entry name" value="U1snRNP70_N"/>
    <property type="match status" value="1"/>
</dbReference>
<comment type="caution">
    <text evidence="8">The sequence shown here is derived from an EMBL/GenBank/DDBJ whole genome shotgun (WGS) entry which is preliminary data.</text>
</comment>
<evidence type="ECO:0000313" key="9">
    <source>
        <dbReference type="Proteomes" id="UP000092555"/>
    </source>
</evidence>
<keyword evidence="9" id="KW-1185">Reference proteome</keyword>
<dbReference type="InterPro" id="IPR035979">
    <property type="entry name" value="RBD_domain_sf"/>
</dbReference>
<feature type="compositionally biased region" description="Polar residues" evidence="6">
    <location>
        <begin position="282"/>
        <end position="293"/>
    </location>
</feature>
<dbReference type="GO" id="GO:0030619">
    <property type="term" value="F:U1 snRNA binding"/>
    <property type="evidence" value="ECO:0007669"/>
    <property type="project" value="TreeGrafter"/>
</dbReference>
<dbReference type="RefSeq" id="XP_018709297.1">
    <property type="nucleotide sequence ID" value="XM_018854388.1"/>
</dbReference>
<name>A0A1A0GZ81_9ASCO</name>
<protein>
    <recommendedName>
        <fullName evidence="7">RRM domain-containing protein</fullName>
    </recommendedName>
</protein>
<evidence type="ECO:0000259" key="7">
    <source>
        <dbReference type="PROSITE" id="PS50102"/>
    </source>
</evidence>
<dbReference type="CDD" id="cd21615">
    <property type="entry name" value="RRM_SNP1_like"/>
    <property type="match status" value="1"/>
</dbReference>
<evidence type="ECO:0000313" key="8">
    <source>
        <dbReference type="EMBL" id="OBA17000.1"/>
    </source>
</evidence>
<dbReference type="EMBL" id="LXTC01000010">
    <property type="protein sequence ID" value="OBA17000.1"/>
    <property type="molecule type" value="Genomic_DNA"/>
</dbReference>
<feature type="domain" description="RRM" evidence="7">
    <location>
        <begin position="102"/>
        <end position="189"/>
    </location>
</feature>
<dbReference type="Gene3D" id="3.30.70.330">
    <property type="match status" value="1"/>
</dbReference>
<keyword evidence="3" id="KW-0539">Nucleus</keyword>
<proteinExistence type="predicted"/>